<dbReference type="GO" id="GO:0005737">
    <property type="term" value="C:cytoplasm"/>
    <property type="evidence" value="ECO:0000318"/>
    <property type="project" value="GO_Central"/>
</dbReference>
<dbReference type="InterPro" id="IPR059179">
    <property type="entry name" value="MLKL-like_MCAfunc"/>
</dbReference>
<accession>A0A0K9PIS7</accession>
<dbReference type="InterPro" id="IPR013083">
    <property type="entry name" value="Znf_RING/FYVE/PHD"/>
</dbReference>
<dbReference type="GO" id="GO:0016567">
    <property type="term" value="P:protein ubiquitination"/>
    <property type="evidence" value="ECO:0007669"/>
    <property type="project" value="UniProtKB-UniPathway"/>
</dbReference>
<dbReference type="Gene3D" id="3.30.40.10">
    <property type="entry name" value="Zinc/RING finger domain, C3HC4 (zinc finger)"/>
    <property type="match status" value="1"/>
</dbReference>
<keyword evidence="5" id="KW-0677">Repeat</keyword>
<evidence type="ECO:0000259" key="8">
    <source>
        <dbReference type="PROSITE" id="PS51698"/>
    </source>
</evidence>
<dbReference type="EMBL" id="LFYR01000809">
    <property type="protein sequence ID" value="KMZ68874.1"/>
    <property type="molecule type" value="Genomic_DNA"/>
</dbReference>
<keyword evidence="4" id="KW-0808">Transferase</keyword>
<feature type="repeat" description="ARM" evidence="7">
    <location>
        <begin position="476"/>
        <end position="518"/>
    </location>
</feature>
<dbReference type="FunFam" id="3.30.40.10:FF:000562">
    <property type="entry name" value="RING-type E3 ubiquitin transferase"/>
    <property type="match status" value="1"/>
</dbReference>
<dbReference type="Pfam" id="PF25368">
    <property type="entry name" value="PUB10_N"/>
    <property type="match status" value="1"/>
</dbReference>
<dbReference type="GO" id="GO:0005634">
    <property type="term" value="C:nucleus"/>
    <property type="evidence" value="ECO:0000318"/>
    <property type="project" value="GO_Central"/>
</dbReference>
<dbReference type="Gene3D" id="1.25.10.10">
    <property type="entry name" value="Leucine-rich Repeat Variant"/>
    <property type="match status" value="1"/>
</dbReference>
<evidence type="ECO:0000313" key="9">
    <source>
        <dbReference type="EMBL" id="KMZ68874.1"/>
    </source>
</evidence>
<feature type="repeat" description="ARM" evidence="7">
    <location>
        <begin position="394"/>
        <end position="436"/>
    </location>
</feature>
<dbReference type="SUPFAM" id="SSF57850">
    <property type="entry name" value="RING/U-box"/>
    <property type="match status" value="1"/>
</dbReference>
<dbReference type="FunFam" id="1.25.10.10:FF:000082">
    <property type="entry name" value="RING-type E3 ubiquitin transferase"/>
    <property type="match status" value="1"/>
</dbReference>
<dbReference type="CDD" id="cd16664">
    <property type="entry name" value="RING-Ubox_PUB"/>
    <property type="match status" value="1"/>
</dbReference>
<dbReference type="GO" id="GO:0061630">
    <property type="term" value="F:ubiquitin protein ligase activity"/>
    <property type="evidence" value="ECO:0007669"/>
    <property type="project" value="UniProtKB-EC"/>
</dbReference>
<dbReference type="AlphaFoldDB" id="A0A0K9PIS7"/>
<evidence type="ECO:0000256" key="2">
    <source>
        <dbReference type="ARBA" id="ARBA00004906"/>
    </source>
</evidence>
<dbReference type="CDD" id="cd21037">
    <property type="entry name" value="MLKL_NTD"/>
    <property type="match status" value="1"/>
</dbReference>
<dbReference type="InterPro" id="IPR036537">
    <property type="entry name" value="Adaptor_Cbl_N_dom_sf"/>
</dbReference>
<comment type="pathway">
    <text evidence="2">Protein modification; protein ubiquitination.</text>
</comment>
<dbReference type="SMART" id="SM00185">
    <property type="entry name" value="ARM"/>
    <property type="match status" value="4"/>
</dbReference>
<dbReference type="InterPro" id="IPR003613">
    <property type="entry name" value="Ubox_domain"/>
</dbReference>
<dbReference type="OMA" id="CAVAMLH"/>
<dbReference type="InterPro" id="IPR058678">
    <property type="entry name" value="ARM_PUB"/>
</dbReference>
<dbReference type="OrthoDB" id="7537227at2759"/>
<evidence type="ECO:0000256" key="7">
    <source>
        <dbReference type="PROSITE-ProRule" id="PRU00259"/>
    </source>
</evidence>
<dbReference type="SMART" id="SM00504">
    <property type="entry name" value="Ubox"/>
    <property type="match status" value="1"/>
</dbReference>
<dbReference type="EC" id="2.3.2.27" evidence="3"/>
<sequence>MSTSAECNGDGGDSTRDAGELIKSLMEVIDVVCSYEDYRKTQRKECLSVVRRMKLLVPLLDELMEMGADSIPEEAISRLQKLESALILAKKLLRCCHDGSKIYLAMEREVVLERFNSVYEKMNQALDGMPYKKLDISVEVKEQAELMCEQLRRTTKRTDTQDVELAMDMMIVFDKKDDRSADSAILQRLAQRLELDSLQDLRKETMAIKRLIQERQGQFPETSQKIIELLKRFKKISGIEDMNGIDEVSIPKYLEKCPSLIIPNDFLCPLSLEIMIDPVIVASGQTFERRSIEKWIEAGHRTCPKTGQPLEHLSLAPNYALQNLIKKWCERNKVSLARKESSSSTSAGCGREGITSLVHDLNSSQLDVQRKAVSKIRMMSKENPENRISIANSGGIPFLVKLLAYPDHKIQENTVTALMNLSIDEFNKKLIAKENAIPLIIEILKSGSVEGKENSAATLFSLSMLDENKVSIGMYNGIPALVDLLKTGTMRGKKDAAIALFNLLLNQPNRKRAIDAGIVTPLLKVLGDKKLGMVDEALSIILLLTSVPDGVAEVGNVTFVERLVEFIRDGTPKNKECAVSVLLELGLHDTSLVLAAVRLGVYEELCEISKTGTSRAQRKTNSLLHHIAHCDQ</sequence>
<protein>
    <recommendedName>
        <fullName evidence="3">RING-type E3 ubiquitin transferase</fullName>
        <ecNumber evidence="3">2.3.2.27</ecNumber>
    </recommendedName>
</protein>
<dbReference type="InterPro" id="IPR045210">
    <property type="entry name" value="RING-Ubox_PUB"/>
</dbReference>
<dbReference type="Proteomes" id="UP000036987">
    <property type="component" value="Unassembled WGS sequence"/>
</dbReference>
<comment type="catalytic activity">
    <reaction evidence="1">
        <text>S-ubiquitinyl-[E2 ubiquitin-conjugating enzyme]-L-cysteine + [acceptor protein]-L-lysine = [E2 ubiquitin-conjugating enzyme]-L-cysteine + N(6)-ubiquitinyl-[acceptor protein]-L-lysine.</text>
        <dbReference type="EC" id="2.3.2.27"/>
    </reaction>
</comment>
<dbReference type="Gene3D" id="1.20.930.20">
    <property type="entry name" value="Adaptor protein Cbl, N-terminal domain"/>
    <property type="match status" value="1"/>
</dbReference>
<dbReference type="PANTHER" id="PTHR23315">
    <property type="entry name" value="U BOX DOMAIN-CONTAINING"/>
    <property type="match status" value="1"/>
</dbReference>
<evidence type="ECO:0000256" key="5">
    <source>
        <dbReference type="ARBA" id="ARBA00022737"/>
    </source>
</evidence>
<name>A0A0K9PIS7_ZOSMR</name>
<evidence type="ECO:0000313" key="10">
    <source>
        <dbReference type="Proteomes" id="UP000036987"/>
    </source>
</evidence>
<dbReference type="STRING" id="29655.A0A0K9PIS7"/>
<dbReference type="SUPFAM" id="SSF48371">
    <property type="entry name" value="ARM repeat"/>
    <property type="match status" value="1"/>
</dbReference>
<dbReference type="InterPro" id="IPR011989">
    <property type="entry name" value="ARM-like"/>
</dbReference>
<reference evidence="10" key="1">
    <citation type="journal article" date="2016" name="Nature">
        <title>The genome of the seagrass Zostera marina reveals angiosperm adaptation to the sea.</title>
        <authorList>
            <person name="Olsen J.L."/>
            <person name="Rouze P."/>
            <person name="Verhelst B."/>
            <person name="Lin Y.-C."/>
            <person name="Bayer T."/>
            <person name="Collen J."/>
            <person name="Dattolo E."/>
            <person name="De Paoli E."/>
            <person name="Dittami S."/>
            <person name="Maumus F."/>
            <person name="Michel G."/>
            <person name="Kersting A."/>
            <person name="Lauritano C."/>
            <person name="Lohaus R."/>
            <person name="Toepel M."/>
            <person name="Tonon T."/>
            <person name="Vanneste K."/>
            <person name="Amirebrahimi M."/>
            <person name="Brakel J."/>
            <person name="Bostroem C."/>
            <person name="Chovatia M."/>
            <person name="Grimwood J."/>
            <person name="Jenkins J.W."/>
            <person name="Jueterbock A."/>
            <person name="Mraz A."/>
            <person name="Stam W.T."/>
            <person name="Tice H."/>
            <person name="Bornberg-Bauer E."/>
            <person name="Green P.J."/>
            <person name="Pearson G.A."/>
            <person name="Procaccini G."/>
            <person name="Duarte C.M."/>
            <person name="Schmutz J."/>
            <person name="Reusch T.B.H."/>
            <person name="Van de Peer Y."/>
        </authorList>
    </citation>
    <scope>NUCLEOTIDE SEQUENCE [LARGE SCALE GENOMIC DNA]</scope>
    <source>
        <strain evidence="10">cv. Finnish</strain>
    </source>
</reference>
<dbReference type="InterPro" id="IPR000225">
    <property type="entry name" value="Armadillo"/>
</dbReference>
<dbReference type="FunFam" id="1.20.930.20:FF:000002">
    <property type="entry name" value="RING-type E3 ubiquitin transferase"/>
    <property type="match status" value="1"/>
</dbReference>
<dbReference type="PANTHER" id="PTHR23315:SF49">
    <property type="entry name" value="RING-TYPE E3 UBIQUITIN TRANSFERASE"/>
    <property type="match status" value="1"/>
</dbReference>
<dbReference type="Pfam" id="PF25598">
    <property type="entry name" value="ARM_PUB"/>
    <property type="match status" value="1"/>
</dbReference>
<keyword evidence="10" id="KW-1185">Reference proteome</keyword>
<dbReference type="Pfam" id="PF04564">
    <property type="entry name" value="U-box"/>
    <property type="match status" value="1"/>
</dbReference>
<evidence type="ECO:0000256" key="6">
    <source>
        <dbReference type="ARBA" id="ARBA00022786"/>
    </source>
</evidence>
<feature type="domain" description="U-box" evidence="8">
    <location>
        <begin position="261"/>
        <end position="335"/>
    </location>
</feature>
<evidence type="ECO:0000256" key="1">
    <source>
        <dbReference type="ARBA" id="ARBA00000900"/>
    </source>
</evidence>
<dbReference type="InterPro" id="IPR057623">
    <property type="entry name" value="PUB12-19-like_N"/>
</dbReference>
<gene>
    <name evidence="9" type="ORF">ZOSMA_228G00060</name>
</gene>
<organism evidence="9 10">
    <name type="scientific">Zostera marina</name>
    <name type="common">Eelgrass</name>
    <dbReference type="NCBI Taxonomy" id="29655"/>
    <lineage>
        <taxon>Eukaryota</taxon>
        <taxon>Viridiplantae</taxon>
        <taxon>Streptophyta</taxon>
        <taxon>Embryophyta</taxon>
        <taxon>Tracheophyta</taxon>
        <taxon>Spermatophyta</taxon>
        <taxon>Magnoliopsida</taxon>
        <taxon>Liliopsida</taxon>
        <taxon>Zosteraceae</taxon>
        <taxon>Zostera</taxon>
    </lineage>
</organism>
<keyword evidence="6" id="KW-0833">Ubl conjugation pathway</keyword>
<dbReference type="PROSITE" id="PS51698">
    <property type="entry name" value="U_BOX"/>
    <property type="match status" value="1"/>
</dbReference>
<dbReference type="InterPro" id="IPR016024">
    <property type="entry name" value="ARM-type_fold"/>
</dbReference>
<comment type="caution">
    <text evidence="9">The sequence shown here is derived from an EMBL/GenBank/DDBJ whole genome shotgun (WGS) entry which is preliminary data.</text>
</comment>
<proteinExistence type="predicted"/>
<evidence type="ECO:0000256" key="4">
    <source>
        <dbReference type="ARBA" id="ARBA00022679"/>
    </source>
</evidence>
<dbReference type="PROSITE" id="PS50176">
    <property type="entry name" value="ARM_REPEAT"/>
    <property type="match status" value="2"/>
</dbReference>
<dbReference type="UniPathway" id="UPA00143"/>
<evidence type="ECO:0000256" key="3">
    <source>
        <dbReference type="ARBA" id="ARBA00012483"/>
    </source>
</evidence>
<dbReference type="GO" id="GO:0007166">
    <property type="term" value="P:cell surface receptor signaling pathway"/>
    <property type="evidence" value="ECO:0007669"/>
    <property type="project" value="InterPro"/>
</dbReference>